<evidence type="ECO:0000256" key="1">
    <source>
        <dbReference type="ARBA" id="ARBA00000217"/>
    </source>
</evidence>
<dbReference type="EMBL" id="MUYF01000003">
    <property type="protein sequence ID" value="OOL80676.1"/>
    <property type="molecule type" value="Genomic_DNA"/>
</dbReference>
<dbReference type="Gene3D" id="3.40.30.10">
    <property type="entry name" value="Glutaredoxin"/>
    <property type="match status" value="1"/>
</dbReference>
<protein>
    <recommendedName>
        <fullName evidence="5 6">Glutathione peroxidase</fullName>
    </recommendedName>
</protein>
<evidence type="ECO:0000313" key="8">
    <source>
        <dbReference type="Proteomes" id="UP000190409"/>
    </source>
</evidence>
<dbReference type="FunFam" id="3.40.30.10:FF:000010">
    <property type="entry name" value="Glutathione peroxidase"/>
    <property type="match status" value="1"/>
</dbReference>
<comment type="catalytic activity">
    <reaction evidence="1">
        <text>2 glutathione + H2O2 = glutathione disulfide + 2 H2O</text>
        <dbReference type="Rhea" id="RHEA:16833"/>
        <dbReference type="ChEBI" id="CHEBI:15377"/>
        <dbReference type="ChEBI" id="CHEBI:16240"/>
        <dbReference type="ChEBI" id="CHEBI:57925"/>
        <dbReference type="ChEBI" id="CHEBI:58297"/>
        <dbReference type="EC" id="1.11.1.9"/>
    </reaction>
</comment>
<evidence type="ECO:0000256" key="4">
    <source>
        <dbReference type="ARBA" id="ARBA00023002"/>
    </source>
</evidence>
<comment type="similarity">
    <text evidence="2 6">Belongs to the glutathione peroxidase family.</text>
</comment>
<dbReference type="SUPFAM" id="SSF52833">
    <property type="entry name" value="Thioredoxin-like"/>
    <property type="match status" value="1"/>
</dbReference>
<evidence type="ECO:0000256" key="6">
    <source>
        <dbReference type="RuleBase" id="RU000499"/>
    </source>
</evidence>
<keyword evidence="4 6" id="KW-0560">Oxidoreductase</keyword>
<keyword evidence="3 6" id="KW-0575">Peroxidase</keyword>
<evidence type="ECO:0000256" key="5">
    <source>
        <dbReference type="ARBA" id="ARBA00069346"/>
    </source>
</evidence>
<dbReference type="AlphaFoldDB" id="A0A1S8KLT9"/>
<dbReference type="InterPro" id="IPR000889">
    <property type="entry name" value="Glutathione_peroxidase"/>
</dbReference>
<dbReference type="InterPro" id="IPR036249">
    <property type="entry name" value="Thioredoxin-like_sf"/>
</dbReference>
<name>A0A1S8KLT9_9LACT</name>
<evidence type="ECO:0000256" key="2">
    <source>
        <dbReference type="ARBA" id="ARBA00006926"/>
    </source>
</evidence>
<dbReference type="PANTHER" id="PTHR11592:SF78">
    <property type="entry name" value="GLUTATHIONE PEROXIDASE"/>
    <property type="match status" value="1"/>
</dbReference>
<dbReference type="PROSITE" id="PS51355">
    <property type="entry name" value="GLUTATHIONE_PEROXID_3"/>
    <property type="match status" value="1"/>
</dbReference>
<dbReference type="PROSITE" id="PS00763">
    <property type="entry name" value="GLUTATHIONE_PEROXID_2"/>
    <property type="match status" value="1"/>
</dbReference>
<organism evidence="7 8">
    <name type="scientific">Dolosigranulum pigrum</name>
    <dbReference type="NCBI Taxonomy" id="29394"/>
    <lineage>
        <taxon>Bacteria</taxon>
        <taxon>Bacillati</taxon>
        <taxon>Bacillota</taxon>
        <taxon>Bacilli</taxon>
        <taxon>Lactobacillales</taxon>
        <taxon>Carnobacteriaceae</taxon>
        <taxon>Dolosigranulum</taxon>
    </lineage>
</organism>
<dbReference type="GO" id="GO:0004602">
    <property type="term" value="F:glutathione peroxidase activity"/>
    <property type="evidence" value="ECO:0007669"/>
    <property type="project" value="UniProtKB-EC"/>
</dbReference>
<dbReference type="RefSeq" id="WP_077862214.1">
    <property type="nucleotide sequence ID" value="NZ_NAQP01000043.1"/>
</dbReference>
<proteinExistence type="inferred from homology"/>
<dbReference type="PANTHER" id="PTHR11592">
    <property type="entry name" value="GLUTATHIONE PEROXIDASE"/>
    <property type="match status" value="1"/>
</dbReference>
<evidence type="ECO:0000313" key="7">
    <source>
        <dbReference type="EMBL" id="OOL80676.1"/>
    </source>
</evidence>
<dbReference type="GO" id="GO:0034599">
    <property type="term" value="P:cellular response to oxidative stress"/>
    <property type="evidence" value="ECO:0007669"/>
    <property type="project" value="TreeGrafter"/>
</dbReference>
<dbReference type="Pfam" id="PF00255">
    <property type="entry name" value="GSHPx"/>
    <property type="match status" value="1"/>
</dbReference>
<dbReference type="CDD" id="cd00340">
    <property type="entry name" value="GSH_Peroxidase"/>
    <property type="match status" value="1"/>
</dbReference>
<dbReference type="PIRSF" id="PIRSF000303">
    <property type="entry name" value="Glutathion_perox"/>
    <property type="match status" value="1"/>
</dbReference>
<gene>
    <name evidence="7" type="ORF">BWX42_01760</name>
</gene>
<sequence length="157" mass="17941">MNLYNIKVKPIDQPTITLNNYKNQTILIVNTASNCGLKNQLEELETLYQDYKDRGFTVLGFPCNQFLGQEPLDGMEIQNFCATNFNVTFPLFEKVKLNGKHTHPLFAALKERTGLKLIKWNYNKFLISPNADVVKQFSPITSPLDLREEIEALLSAD</sequence>
<reference evidence="7 8" key="1">
    <citation type="submission" date="2017-01" db="EMBL/GenBank/DDBJ databases">
        <title>Complete Genome Sequence of Dolosigranulum pigrum isolated from a Patient with interstitial lung disease.</title>
        <authorList>
            <person name="Mukhopadhyay R."/>
            <person name="Joaquin J."/>
            <person name="Hogue R."/>
            <person name="Fitzgerald S."/>
            <person name="Jospin G."/>
            <person name="Eisen J.A."/>
            <person name="Chaturvedi V."/>
        </authorList>
    </citation>
    <scope>NUCLEOTIDE SEQUENCE [LARGE SCALE GENOMIC DNA]</scope>
    <source>
        <strain evidence="7 8">15S00348</strain>
    </source>
</reference>
<accession>A0A1S8KLT9</accession>
<comment type="caution">
    <text evidence="7">The sequence shown here is derived from an EMBL/GenBank/DDBJ whole genome shotgun (WGS) entry which is preliminary data.</text>
</comment>
<dbReference type="PRINTS" id="PR01011">
    <property type="entry name" value="GLUTPROXDASE"/>
</dbReference>
<evidence type="ECO:0000256" key="3">
    <source>
        <dbReference type="ARBA" id="ARBA00022559"/>
    </source>
</evidence>
<dbReference type="Proteomes" id="UP000190409">
    <property type="component" value="Unassembled WGS sequence"/>
</dbReference>
<dbReference type="InterPro" id="IPR029760">
    <property type="entry name" value="GPX_CS"/>
</dbReference>